<dbReference type="SUPFAM" id="SSF51905">
    <property type="entry name" value="FAD/NAD(P)-binding domain"/>
    <property type="match status" value="1"/>
</dbReference>
<protein>
    <submittedName>
        <fullName evidence="6">Tricarballylate dehydrogenase</fullName>
    </submittedName>
</protein>
<gene>
    <name evidence="6" type="ORF">FB558_3849</name>
</gene>
<comment type="cofactor">
    <cofactor evidence="1">
        <name>FAD</name>
        <dbReference type="ChEBI" id="CHEBI:57692"/>
    </cofactor>
</comment>
<dbReference type="GO" id="GO:0033765">
    <property type="term" value="F:steroid dehydrogenase activity, acting on the CH-CH group of donors"/>
    <property type="evidence" value="ECO:0007669"/>
    <property type="project" value="UniProtKB-ARBA"/>
</dbReference>
<dbReference type="EMBL" id="VFPA01000002">
    <property type="protein sequence ID" value="TQM11291.1"/>
    <property type="molecule type" value="Genomic_DNA"/>
</dbReference>
<evidence type="ECO:0000259" key="5">
    <source>
        <dbReference type="Pfam" id="PF00890"/>
    </source>
</evidence>
<organism evidence="6 7">
    <name type="scientific">Pseudonocardia kunmingensis</name>
    <dbReference type="NCBI Taxonomy" id="630975"/>
    <lineage>
        <taxon>Bacteria</taxon>
        <taxon>Bacillati</taxon>
        <taxon>Actinomycetota</taxon>
        <taxon>Actinomycetes</taxon>
        <taxon>Pseudonocardiales</taxon>
        <taxon>Pseudonocardiaceae</taxon>
        <taxon>Pseudonocardia</taxon>
    </lineage>
</organism>
<evidence type="ECO:0000313" key="7">
    <source>
        <dbReference type="Proteomes" id="UP000315677"/>
    </source>
</evidence>
<evidence type="ECO:0000256" key="3">
    <source>
        <dbReference type="ARBA" id="ARBA00022827"/>
    </source>
</evidence>
<dbReference type="InterPro" id="IPR050315">
    <property type="entry name" value="FAD-oxidoreductase_2"/>
</dbReference>
<evidence type="ECO:0000313" key="6">
    <source>
        <dbReference type="EMBL" id="TQM11291.1"/>
    </source>
</evidence>
<name>A0A543DPN2_9PSEU</name>
<dbReference type="Proteomes" id="UP000315677">
    <property type="component" value="Unassembled WGS sequence"/>
</dbReference>
<dbReference type="InterPro" id="IPR003953">
    <property type="entry name" value="FAD-dep_OxRdtase_2_FAD-bd"/>
</dbReference>
<feature type="domain" description="FAD-dependent oxidoreductase 2 FAD-binding" evidence="5">
    <location>
        <begin position="7"/>
        <end position="438"/>
    </location>
</feature>
<dbReference type="AlphaFoldDB" id="A0A543DPN2"/>
<keyword evidence="3" id="KW-0274">FAD</keyword>
<dbReference type="PRINTS" id="PR00368">
    <property type="entry name" value="FADPNR"/>
</dbReference>
<accession>A0A543DPN2</accession>
<dbReference type="Gene3D" id="3.90.700.10">
    <property type="entry name" value="Succinate dehydrogenase/fumarate reductase flavoprotein, catalytic domain"/>
    <property type="match status" value="1"/>
</dbReference>
<keyword evidence="4" id="KW-0560">Oxidoreductase</keyword>
<dbReference type="PANTHER" id="PTHR43400">
    <property type="entry name" value="FUMARATE REDUCTASE"/>
    <property type="match status" value="1"/>
</dbReference>
<dbReference type="SUPFAM" id="SSF56425">
    <property type="entry name" value="Succinate dehydrogenase/fumarate reductase flavoprotein, catalytic domain"/>
    <property type="match status" value="1"/>
</dbReference>
<evidence type="ECO:0000256" key="4">
    <source>
        <dbReference type="ARBA" id="ARBA00023002"/>
    </source>
</evidence>
<dbReference type="Pfam" id="PF00890">
    <property type="entry name" value="FAD_binding_2"/>
    <property type="match status" value="1"/>
</dbReference>
<dbReference type="Gene3D" id="3.50.50.60">
    <property type="entry name" value="FAD/NAD(P)-binding domain"/>
    <property type="match status" value="1"/>
</dbReference>
<dbReference type="InterPro" id="IPR027477">
    <property type="entry name" value="Succ_DH/fumarate_Rdtase_cat_sf"/>
</dbReference>
<proteinExistence type="predicted"/>
<reference evidence="6 7" key="1">
    <citation type="submission" date="2019-06" db="EMBL/GenBank/DDBJ databases">
        <title>Sequencing the genomes of 1000 actinobacteria strains.</title>
        <authorList>
            <person name="Klenk H.-P."/>
        </authorList>
    </citation>
    <scope>NUCLEOTIDE SEQUENCE [LARGE SCALE GENOMIC DNA]</scope>
    <source>
        <strain evidence="6 7">DSM 45301</strain>
    </source>
</reference>
<dbReference type="PANTHER" id="PTHR43400:SF7">
    <property type="entry name" value="FAD-DEPENDENT OXIDOREDUCTASE 2 FAD BINDING DOMAIN-CONTAINING PROTEIN"/>
    <property type="match status" value="1"/>
</dbReference>
<keyword evidence="2" id="KW-0285">Flavoprotein</keyword>
<keyword evidence="7" id="KW-1185">Reference proteome</keyword>
<comment type="caution">
    <text evidence="6">The sequence shown here is derived from an EMBL/GenBank/DDBJ whole genome shotgun (WGS) entry which is preliminary data.</text>
</comment>
<dbReference type="RefSeq" id="WP_170231405.1">
    <property type="nucleotide sequence ID" value="NZ_VFPA01000002.1"/>
</dbReference>
<evidence type="ECO:0000256" key="2">
    <source>
        <dbReference type="ARBA" id="ARBA00022630"/>
    </source>
</evidence>
<dbReference type="InterPro" id="IPR036188">
    <property type="entry name" value="FAD/NAD-bd_sf"/>
</dbReference>
<evidence type="ECO:0000256" key="1">
    <source>
        <dbReference type="ARBA" id="ARBA00001974"/>
    </source>
</evidence>
<sequence length="464" mass="48894">MTEHRTDLVVVGCGAGGLSTAVQFLQSAPGAEVVVLERTPRARRGGNTAWTGAFFRLEPDGTPAPDFEQRMLDLSEGRTDPAIVSRLAAEAEPTMRWLEAQGVKTIADTTYFLTSKGPRLMPAGGGAAIVEQLCTRVEELGGTIVYETTATRLLQDDEGRVVGLAATDAGGDEVVWHAPTVVLACGGFEGSPDLLAEHLGEHGSALPTITPGGRANQGEGLIMGIAAGADVDGQFDRFHGEPVDPRAHCAEALVMVYPYGILVDHGGNRFVDEGSDTPDNTFEHVAYRIWRDADQFAYLIADQKLARQEIGRAVLTDRAPESADTLVELAGRLDIDPSSLEATVATYNAAAVPGPLDLTRLDGVRTTGLTPPKSNWARPIDEPPFVAWPVTCAITFTFGGLRTDADARVLTAAGASVPGLYAVGEIAGIYHGKYPGATSVLRALAFGRIAGRTAAGRVRQPSAG</sequence>